<evidence type="ECO:0000313" key="2">
    <source>
        <dbReference type="EMBL" id="POS77442.1"/>
    </source>
</evidence>
<dbReference type="PANTHER" id="PTHR42080:SF1">
    <property type="entry name" value="SRR1-LIKE DOMAIN-CONTAINING PROTEIN"/>
    <property type="match status" value="1"/>
</dbReference>
<dbReference type="STRING" id="158607.A0A2P5I4M2"/>
<dbReference type="AlphaFoldDB" id="A0A2P5I4M2"/>
<accession>A0A2P5I4M2</accession>
<evidence type="ECO:0000313" key="3">
    <source>
        <dbReference type="Proteomes" id="UP000094444"/>
    </source>
</evidence>
<dbReference type="OrthoDB" id="5318346at2759"/>
<proteinExistence type="predicted"/>
<dbReference type="InParanoid" id="A0A2P5I4M2"/>
<dbReference type="InterPro" id="IPR012942">
    <property type="entry name" value="SRR1-like"/>
</dbReference>
<gene>
    <name evidence="2" type="ORF">DHEL01_v204165</name>
</gene>
<organism evidence="2 3">
    <name type="scientific">Diaporthe helianthi</name>
    <dbReference type="NCBI Taxonomy" id="158607"/>
    <lineage>
        <taxon>Eukaryota</taxon>
        <taxon>Fungi</taxon>
        <taxon>Dikarya</taxon>
        <taxon>Ascomycota</taxon>
        <taxon>Pezizomycotina</taxon>
        <taxon>Sordariomycetes</taxon>
        <taxon>Sordariomycetidae</taxon>
        <taxon>Diaporthales</taxon>
        <taxon>Diaporthaceae</taxon>
        <taxon>Diaporthe</taxon>
    </lineage>
</organism>
<dbReference type="Pfam" id="PF07985">
    <property type="entry name" value="SRR1"/>
    <property type="match status" value="1"/>
</dbReference>
<evidence type="ECO:0000259" key="1">
    <source>
        <dbReference type="Pfam" id="PF07985"/>
    </source>
</evidence>
<dbReference type="EMBL" id="MAVT02000270">
    <property type="protein sequence ID" value="POS77442.1"/>
    <property type="molecule type" value="Genomic_DNA"/>
</dbReference>
<sequence>MASSTVQNDDPSQWTRIVRKGKGKKLGRKEEVLRLPVGGPTENFHPNGSPQLTVDDINANHHQIASKWRSTNCYEQLCSIIVEKSVSHQRVNRAVCLGIGAFDPQDGSWSSQRRSHIQLAAFLAIVDALKSESGQDIETIYQEPRFAQPDKEFLASLGGKTVDSPGAYELIDETTFVFGVHLYRDIWAAALKESLPAMCVGTGWDVWEENPGADKSPDFNSIREMDAAFDKFPFPQDDYSSFSSTCIYWKKQDSKDNNPEQDILEEMQRLRVS</sequence>
<dbReference type="PANTHER" id="PTHR42080">
    <property type="entry name" value="SRR1 DOMAIN-CONTAINING PROTEIN"/>
    <property type="match status" value="1"/>
</dbReference>
<name>A0A2P5I4M2_DIAHE</name>
<reference evidence="2" key="1">
    <citation type="submission" date="2017-09" db="EMBL/GenBank/DDBJ databases">
        <title>Polyketide synthases of a Diaporthe helianthi virulent isolate.</title>
        <authorList>
            <person name="Baroncelli R."/>
        </authorList>
    </citation>
    <scope>NUCLEOTIDE SEQUENCE [LARGE SCALE GENOMIC DNA]</scope>
    <source>
        <strain evidence="2">7/96</strain>
    </source>
</reference>
<dbReference type="Proteomes" id="UP000094444">
    <property type="component" value="Unassembled WGS sequence"/>
</dbReference>
<comment type="caution">
    <text evidence="2">The sequence shown here is derived from an EMBL/GenBank/DDBJ whole genome shotgun (WGS) entry which is preliminary data.</text>
</comment>
<protein>
    <recommendedName>
        <fullName evidence="1">SRR1-like domain-containing protein</fullName>
    </recommendedName>
</protein>
<keyword evidence="3" id="KW-1185">Reference proteome</keyword>
<feature type="domain" description="SRR1-like" evidence="1">
    <location>
        <begin position="83"/>
        <end position="249"/>
    </location>
</feature>